<dbReference type="Gene3D" id="3.40.30.10">
    <property type="entry name" value="Glutaredoxin"/>
    <property type="match status" value="1"/>
</dbReference>
<feature type="domain" description="GST N-terminal" evidence="3">
    <location>
        <begin position="1"/>
        <end position="80"/>
    </location>
</feature>
<dbReference type="InterPro" id="IPR004045">
    <property type="entry name" value="Glutathione_S-Trfase_N"/>
</dbReference>
<dbReference type="OrthoDB" id="465590at2"/>
<accession>A0A9X5I688</accession>
<sequence>MLKLYGGVLSRASIVQWYLEELQIPYEYVQLDMQAQDHKQPEFLAINPMGRLPAIADGNFQLWESGAILLYLTEKYGDPITFERRSLLNQWVLFGNSTLSSAIFVKENLHEAPELLTAINQILQQQPFLTGDRFTVADVAVGALLAYIPIMMRMDVSAYPDVVNDIKQAMTKVDLNLYPAVLDYVQRLTARTGFQKSIGKGTKGIRN</sequence>
<dbReference type="PROSITE" id="PS50405">
    <property type="entry name" value="GST_CTER"/>
    <property type="match status" value="1"/>
</dbReference>
<dbReference type="FunFam" id="3.40.30.10:FF:000039">
    <property type="entry name" value="Glutathione S-transferase domain"/>
    <property type="match status" value="1"/>
</dbReference>
<evidence type="ECO:0000256" key="2">
    <source>
        <dbReference type="ARBA" id="ARBA00022679"/>
    </source>
</evidence>
<dbReference type="Proteomes" id="UP000031532">
    <property type="component" value="Unassembled WGS sequence"/>
</dbReference>
<dbReference type="InterPro" id="IPR036282">
    <property type="entry name" value="Glutathione-S-Trfase_C_sf"/>
</dbReference>
<name>A0A9X5I688_9CYAN</name>
<dbReference type="SUPFAM" id="SSF52833">
    <property type="entry name" value="Thioredoxin-like"/>
    <property type="match status" value="1"/>
</dbReference>
<proteinExistence type="inferred from homology"/>
<dbReference type="PANTHER" id="PTHR44051">
    <property type="entry name" value="GLUTATHIONE S-TRANSFERASE-RELATED"/>
    <property type="match status" value="1"/>
</dbReference>
<reference evidence="5 6" key="1">
    <citation type="journal article" date="2015" name="Genome Announc.">
        <title>Draft Genome Sequence of the Terrestrial Cyanobacterium Scytonema millei VB511283, Isolated from Eastern India.</title>
        <authorList>
            <person name="Sen D."/>
            <person name="Chandrababunaidu M.M."/>
            <person name="Singh D."/>
            <person name="Sanghi N."/>
            <person name="Ghorai A."/>
            <person name="Mishra G.P."/>
            <person name="Madduluri M."/>
            <person name="Adhikary S.P."/>
            <person name="Tripathy S."/>
        </authorList>
    </citation>
    <scope>NUCLEOTIDE SEQUENCE [LARGE SCALE GENOMIC DNA]</scope>
    <source>
        <strain evidence="5 6">VB511283</strain>
    </source>
</reference>
<dbReference type="Gene3D" id="1.20.1050.10">
    <property type="match status" value="1"/>
</dbReference>
<comment type="caution">
    <text evidence="5">The sequence shown here is derived from an EMBL/GenBank/DDBJ whole genome shotgun (WGS) entry which is preliminary data.</text>
</comment>
<evidence type="ECO:0000259" key="3">
    <source>
        <dbReference type="PROSITE" id="PS50404"/>
    </source>
</evidence>
<dbReference type="Pfam" id="PF13410">
    <property type="entry name" value="GST_C_2"/>
    <property type="match status" value="1"/>
</dbReference>
<dbReference type="RefSeq" id="WP_039716118.1">
    <property type="nucleotide sequence ID" value="NZ_JTJC03000007.1"/>
</dbReference>
<evidence type="ECO:0000313" key="6">
    <source>
        <dbReference type="Proteomes" id="UP000031532"/>
    </source>
</evidence>
<evidence type="ECO:0000259" key="4">
    <source>
        <dbReference type="PROSITE" id="PS50405"/>
    </source>
</evidence>
<dbReference type="PROSITE" id="PS50404">
    <property type="entry name" value="GST_NTER"/>
    <property type="match status" value="1"/>
</dbReference>
<dbReference type="InterPro" id="IPR036249">
    <property type="entry name" value="Thioredoxin-like_sf"/>
</dbReference>
<evidence type="ECO:0000313" key="5">
    <source>
        <dbReference type="EMBL" id="NHC37318.1"/>
    </source>
</evidence>
<keyword evidence="2" id="KW-0808">Transferase</keyword>
<keyword evidence="6" id="KW-1185">Reference proteome</keyword>
<dbReference type="SUPFAM" id="SSF47616">
    <property type="entry name" value="GST C-terminal domain-like"/>
    <property type="match status" value="1"/>
</dbReference>
<dbReference type="CDD" id="cd03046">
    <property type="entry name" value="GST_N_GTT1_like"/>
    <property type="match status" value="1"/>
</dbReference>
<evidence type="ECO:0000256" key="1">
    <source>
        <dbReference type="ARBA" id="ARBA00007409"/>
    </source>
</evidence>
<dbReference type="InterPro" id="IPR010987">
    <property type="entry name" value="Glutathione-S-Trfase_C-like"/>
</dbReference>
<dbReference type="EMBL" id="JTJC03000007">
    <property type="protein sequence ID" value="NHC37318.1"/>
    <property type="molecule type" value="Genomic_DNA"/>
</dbReference>
<dbReference type="PANTHER" id="PTHR44051:SF8">
    <property type="entry name" value="GLUTATHIONE S-TRANSFERASE GSTA"/>
    <property type="match status" value="1"/>
</dbReference>
<dbReference type="AlphaFoldDB" id="A0A9X5I688"/>
<dbReference type="Pfam" id="PF02798">
    <property type="entry name" value="GST_N"/>
    <property type="match status" value="1"/>
</dbReference>
<organism evidence="5 6">
    <name type="scientific">Scytonema millei VB511283</name>
    <dbReference type="NCBI Taxonomy" id="1245923"/>
    <lineage>
        <taxon>Bacteria</taxon>
        <taxon>Bacillati</taxon>
        <taxon>Cyanobacteriota</taxon>
        <taxon>Cyanophyceae</taxon>
        <taxon>Nostocales</taxon>
        <taxon>Scytonemataceae</taxon>
        <taxon>Scytonema</taxon>
    </lineage>
</organism>
<dbReference type="SFLD" id="SFLDS00019">
    <property type="entry name" value="Glutathione_Transferase_(cytos"/>
    <property type="match status" value="1"/>
</dbReference>
<dbReference type="InterPro" id="IPR040079">
    <property type="entry name" value="Glutathione_S-Trfase"/>
</dbReference>
<comment type="similarity">
    <text evidence="1">Belongs to the GST superfamily.</text>
</comment>
<protein>
    <submittedName>
        <fullName evidence="5">Glutathione S-transferase family protein</fullName>
    </submittedName>
</protein>
<gene>
    <name evidence="5" type="ORF">QH73_0022205</name>
</gene>
<dbReference type="GO" id="GO:0016740">
    <property type="term" value="F:transferase activity"/>
    <property type="evidence" value="ECO:0007669"/>
    <property type="project" value="UniProtKB-KW"/>
</dbReference>
<dbReference type="SFLD" id="SFLDG00358">
    <property type="entry name" value="Main_(cytGST)"/>
    <property type="match status" value="1"/>
</dbReference>
<dbReference type="CDD" id="cd00299">
    <property type="entry name" value="GST_C_family"/>
    <property type="match status" value="1"/>
</dbReference>
<feature type="domain" description="GST C-terminal" evidence="4">
    <location>
        <begin position="81"/>
        <end position="207"/>
    </location>
</feature>